<proteinExistence type="predicted"/>
<organism evidence="2 3">
    <name type="scientific">Pelomonas aquatica</name>
    <dbReference type="NCBI Taxonomy" id="431058"/>
    <lineage>
        <taxon>Bacteria</taxon>
        <taxon>Pseudomonadati</taxon>
        <taxon>Pseudomonadota</taxon>
        <taxon>Betaproteobacteria</taxon>
        <taxon>Burkholderiales</taxon>
        <taxon>Sphaerotilaceae</taxon>
        <taxon>Roseateles</taxon>
    </lineage>
</organism>
<evidence type="ECO:0000256" key="1">
    <source>
        <dbReference type="SAM" id="MobiDB-lite"/>
    </source>
</evidence>
<sequence>MNSYGQPPFVPIGTERTAGLARTFVELLNQALDGRKKLHLDNVPRRRLELALSDRAFSGVALFLAPEFLVPAAQQLGTWSEPVMVDENLIVSVRPLNVSSLDNLNGLKLGGIAGHVYRLLGPAIADGKVFREDAQDHISNLGKLCLGRVDFVVISKSELAGTRSHVSCPVSFRSTSFPEPQVVVRRVLVQMLNDDSSKEVLDAVAAVACSQPWIQALAQYGLSTVGCRNTERPPDPSPEKGRKGRPHPKQVKRS</sequence>
<dbReference type="SUPFAM" id="SSF53850">
    <property type="entry name" value="Periplasmic binding protein-like II"/>
    <property type="match status" value="1"/>
</dbReference>
<comment type="caution">
    <text evidence="2">The sequence shown here is derived from an EMBL/GenBank/DDBJ whole genome shotgun (WGS) entry which is preliminary data.</text>
</comment>
<feature type="region of interest" description="Disordered" evidence="1">
    <location>
        <begin position="226"/>
        <end position="254"/>
    </location>
</feature>
<evidence type="ECO:0000313" key="3">
    <source>
        <dbReference type="Proteomes" id="UP001180536"/>
    </source>
</evidence>
<evidence type="ECO:0000313" key="2">
    <source>
        <dbReference type="EMBL" id="MDR7296304.1"/>
    </source>
</evidence>
<feature type="compositionally biased region" description="Basic and acidic residues" evidence="1">
    <location>
        <begin position="229"/>
        <end position="241"/>
    </location>
</feature>
<keyword evidence="3" id="KW-1185">Reference proteome</keyword>
<gene>
    <name evidence="2" type="ORF">J2X16_001643</name>
</gene>
<dbReference type="Proteomes" id="UP001180536">
    <property type="component" value="Unassembled WGS sequence"/>
</dbReference>
<protein>
    <submittedName>
        <fullName evidence="2">Polar amino acid transport system substrate-binding protein</fullName>
    </submittedName>
</protein>
<reference evidence="2 3" key="1">
    <citation type="submission" date="2023-07" db="EMBL/GenBank/DDBJ databases">
        <title>Sorghum-associated microbial communities from plants grown in Nebraska, USA.</title>
        <authorList>
            <person name="Schachtman D."/>
        </authorList>
    </citation>
    <scope>NUCLEOTIDE SEQUENCE [LARGE SCALE GENOMIC DNA]</scope>
    <source>
        <strain evidence="2 3">BE310</strain>
    </source>
</reference>
<accession>A0ABU1Z6P0</accession>
<name>A0ABU1Z6P0_9BURK</name>
<dbReference type="EMBL" id="JAVDXQ010000002">
    <property type="protein sequence ID" value="MDR7296304.1"/>
    <property type="molecule type" value="Genomic_DNA"/>
</dbReference>
<feature type="compositionally biased region" description="Basic residues" evidence="1">
    <location>
        <begin position="242"/>
        <end position="254"/>
    </location>
</feature>